<gene>
    <name evidence="8" type="ORF">FCN80_19020</name>
</gene>
<feature type="region of interest" description="Disordered" evidence="7">
    <location>
        <begin position="29"/>
        <end position="72"/>
    </location>
</feature>
<evidence type="ECO:0000256" key="6">
    <source>
        <dbReference type="ARBA" id="ARBA00023288"/>
    </source>
</evidence>
<evidence type="ECO:0000256" key="7">
    <source>
        <dbReference type="SAM" id="MobiDB-lite"/>
    </source>
</evidence>
<evidence type="ECO:0000256" key="1">
    <source>
        <dbReference type="ARBA" id="ARBA00004459"/>
    </source>
</evidence>
<protein>
    <recommendedName>
        <fullName evidence="10">Lipoprotein</fullName>
    </recommendedName>
</protein>
<organism evidence="8 9">
    <name type="scientific">Martelella alba</name>
    <dbReference type="NCBI Taxonomy" id="2590451"/>
    <lineage>
        <taxon>Bacteria</taxon>
        <taxon>Pseudomonadati</taxon>
        <taxon>Pseudomonadota</taxon>
        <taxon>Alphaproteobacteria</taxon>
        <taxon>Hyphomicrobiales</taxon>
        <taxon>Aurantimonadaceae</taxon>
        <taxon>Martelella</taxon>
    </lineage>
</organism>
<dbReference type="RefSeq" id="WP_136991777.1">
    <property type="nucleotide sequence ID" value="NZ_SZPQ01000032.1"/>
</dbReference>
<proteinExistence type="predicted"/>
<reference evidence="8 9" key="1">
    <citation type="submission" date="2019-04" db="EMBL/GenBank/DDBJ databases">
        <authorList>
            <person name="Li M."/>
            <person name="Gao C."/>
        </authorList>
    </citation>
    <scope>NUCLEOTIDE SEQUENCE [LARGE SCALE GENOMIC DNA]</scope>
    <source>
        <strain evidence="8 9">BGMRC 2031</strain>
    </source>
</reference>
<keyword evidence="9" id="KW-1185">Reference proteome</keyword>
<dbReference type="InterPro" id="IPR032831">
    <property type="entry name" value="LptM_cons"/>
</dbReference>
<evidence type="ECO:0000313" key="9">
    <source>
        <dbReference type="Proteomes" id="UP000305202"/>
    </source>
</evidence>
<dbReference type="EMBL" id="SZPQ01000032">
    <property type="protein sequence ID" value="TKI04173.1"/>
    <property type="molecule type" value="Genomic_DNA"/>
</dbReference>
<dbReference type="NCBIfam" id="NF047847">
    <property type="entry name" value="SS_mature_LptM"/>
    <property type="match status" value="1"/>
</dbReference>
<keyword evidence="4" id="KW-0564">Palmitate</keyword>
<comment type="subcellular location">
    <subcellularLocation>
        <location evidence="1">Cell outer membrane</location>
        <topology evidence="1">Lipid-anchor</topology>
    </subcellularLocation>
</comment>
<name>A0ABY2SHL7_9HYPH</name>
<evidence type="ECO:0000256" key="4">
    <source>
        <dbReference type="ARBA" id="ARBA00023139"/>
    </source>
</evidence>
<comment type="caution">
    <text evidence="8">The sequence shown here is derived from an EMBL/GenBank/DDBJ whole genome shotgun (WGS) entry which is preliminary data.</text>
</comment>
<keyword evidence="3" id="KW-0472">Membrane</keyword>
<keyword evidence="5" id="KW-0998">Cell outer membrane</keyword>
<evidence type="ECO:0000313" key="8">
    <source>
        <dbReference type="EMBL" id="TKI04173.1"/>
    </source>
</evidence>
<dbReference type="PROSITE" id="PS51257">
    <property type="entry name" value="PROKAR_LIPOPROTEIN"/>
    <property type="match status" value="1"/>
</dbReference>
<keyword evidence="6" id="KW-0449">Lipoprotein</keyword>
<feature type="compositionally biased region" description="Low complexity" evidence="7">
    <location>
        <begin position="41"/>
        <end position="52"/>
    </location>
</feature>
<feature type="compositionally biased region" description="Basic and acidic residues" evidence="7">
    <location>
        <begin position="62"/>
        <end position="72"/>
    </location>
</feature>
<evidence type="ECO:0008006" key="10">
    <source>
        <dbReference type="Google" id="ProtNLM"/>
    </source>
</evidence>
<evidence type="ECO:0000256" key="2">
    <source>
        <dbReference type="ARBA" id="ARBA00022729"/>
    </source>
</evidence>
<evidence type="ECO:0000256" key="3">
    <source>
        <dbReference type="ARBA" id="ARBA00023136"/>
    </source>
</evidence>
<accession>A0ABY2SHL7</accession>
<sequence length="72" mass="7547">MKSQLRPILLALLIMGLYGCGLKGPLYFPPPAKNAPDNHKTTLTSSDTSSQSPVQAANPGSDSRHSADSVVP</sequence>
<keyword evidence="2" id="KW-0732">Signal</keyword>
<evidence type="ECO:0000256" key="5">
    <source>
        <dbReference type="ARBA" id="ARBA00023237"/>
    </source>
</evidence>
<dbReference type="Proteomes" id="UP000305202">
    <property type="component" value="Unassembled WGS sequence"/>
</dbReference>